<gene>
    <name evidence="1" type="ORF">TRN7648_00506</name>
</gene>
<dbReference type="Proteomes" id="UP000054935">
    <property type="component" value="Unassembled WGS sequence"/>
</dbReference>
<dbReference type="OrthoDB" id="7867138at2"/>
<evidence type="ECO:0000313" key="2">
    <source>
        <dbReference type="Proteomes" id="UP000054935"/>
    </source>
</evidence>
<sequence length="96" mass="11022">MSTADIWGPWITHDGKGCPLRPGTIVEIVAEDRFGFTLQQIACVTGGAYSSWNWRFYPRLKRILRYRVKKPNGLTILEDRLQSVQSAPMTPVSWRQ</sequence>
<reference evidence="1 2" key="1">
    <citation type="submission" date="2015-09" db="EMBL/GenBank/DDBJ databases">
        <authorList>
            <consortium name="Swine Surveillance"/>
        </authorList>
    </citation>
    <scope>NUCLEOTIDE SEQUENCE [LARGE SCALE GENOMIC DNA]</scope>
    <source>
        <strain evidence="1 2">CECT 7648</strain>
    </source>
</reference>
<accession>A0A0P1GGW1</accession>
<evidence type="ECO:0000313" key="1">
    <source>
        <dbReference type="EMBL" id="CUH75570.1"/>
    </source>
</evidence>
<protein>
    <submittedName>
        <fullName evidence="1">Uncharacterized protein</fullName>
    </submittedName>
</protein>
<proteinExistence type="predicted"/>
<dbReference type="EMBL" id="CYSE01000001">
    <property type="protein sequence ID" value="CUH75570.1"/>
    <property type="molecule type" value="Genomic_DNA"/>
</dbReference>
<name>A0A0P1GGW1_9RHOB</name>
<dbReference type="AlphaFoldDB" id="A0A0P1GGW1"/>
<dbReference type="STRING" id="441103.TRN7648_00506"/>
<dbReference type="RefSeq" id="WP_058246052.1">
    <property type="nucleotide sequence ID" value="NZ_CYSE01000001.1"/>
</dbReference>
<keyword evidence="2" id="KW-1185">Reference proteome</keyword>
<organism evidence="1 2">
    <name type="scientific">Tropicibacter naphthalenivorans</name>
    <dbReference type="NCBI Taxonomy" id="441103"/>
    <lineage>
        <taxon>Bacteria</taxon>
        <taxon>Pseudomonadati</taxon>
        <taxon>Pseudomonadota</taxon>
        <taxon>Alphaproteobacteria</taxon>
        <taxon>Rhodobacterales</taxon>
        <taxon>Roseobacteraceae</taxon>
        <taxon>Tropicibacter</taxon>
    </lineage>
</organism>